<keyword evidence="6 7" id="KW-0472">Membrane</keyword>
<dbReference type="EMBL" id="LQZT01000048">
    <property type="protein sequence ID" value="OCW56073.1"/>
    <property type="molecule type" value="Genomic_DNA"/>
</dbReference>
<feature type="transmembrane region" description="Helical" evidence="7">
    <location>
        <begin position="395"/>
        <end position="418"/>
    </location>
</feature>
<comment type="caution">
    <text evidence="9">The sequence shown here is derived from an EMBL/GenBank/DDBJ whole genome shotgun (WGS) entry which is preliminary data.</text>
</comment>
<accession>A0A1C1YRE1</accession>
<feature type="transmembrane region" description="Helical" evidence="7">
    <location>
        <begin position="481"/>
        <end position="501"/>
    </location>
</feature>
<dbReference type="SUPFAM" id="SSF161098">
    <property type="entry name" value="MetI-like"/>
    <property type="match status" value="2"/>
</dbReference>
<dbReference type="Gene3D" id="1.10.3720.10">
    <property type="entry name" value="MetI-like"/>
    <property type="match status" value="2"/>
</dbReference>
<feature type="transmembrane region" description="Helical" evidence="7">
    <location>
        <begin position="530"/>
        <end position="556"/>
    </location>
</feature>
<feature type="transmembrane region" description="Helical" evidence="7">
    <location>
        <begin position="64"/>
        <end position="87"/>
    </location>
</feature>
<feature type="transmembrane region" description="Helical" evidence="7">
    <location>
        <begin position="108"/>
        <end position="131"/>
    </location>
</feature>
<evidence type="ECO:0000256" key="4">
    <source>
        <dbReference type="ARBA" id="ARBA00022692"/>
    </source>
</evidence>
<sequence>MAGGVPVARLAPPLTLLILLGPLTFGLAGTALPAFGFLPDLGGNHLTIAPFAELAAVPGIWRSAWLSVVIGLVTTLVALGAVAGFVASDLGTTGFARMRRMISPLLSVPHAAAAFGLAFLIAPSGLLMRLVSPWLTGLERPPDLLIVNDPMALTMMAGLIVKEIPFLFLVTLAALPQTRHAETMQLGRSLGYGRMATFAFLLWPPLYRQIRLAVFAVVAYATSVVDVALILGPHLPPTLPVRLIDWMNDPDLTARFLASAGALLQLAVTAAALVAWVGLERIGGWLVRLTRDRGLRLRRDWPVRLASRAVMLASVAVVFGGLAVLALWSVSGLWQFPDALPSAVSLRSWMQALPRLAAPLATTLAVAGLSTAIALVLTILCLEREYETGRGSGRGALLLIYLPLIVPQISFMFGLQVLSIRLGLHASFAALVLTHLVFVLPYVFLSLSDPWRAHDRRHDLIAAGLGMSRTRALIAIRLPMLTRAILTAAAVGFSVSVGQYLPTVLIGAGRLTTVTTEAVALAAGGNRRVIGVYAFLQAILPFFAFAIATAVPGLLFRNRRGLRV</sequence>
<keyword evidence="4 7" id="KW-0812">Transmembrane</keyword>
<feature type="domain" description="ABC transmembrane type-1" evidence="8">
    <location>
        <begin position="360"/>
        <end position="548"/>
    </location>
</feature>
<organism evidence="9 10">
    <name type="scientific">Hoeflea olei</name>
    <dbReference type="NCBI Taxonomy" id="1480615"/>
    <lineage>
        <taxon>Bacteria</taxon>
        <taxon>Pseudomonadati</taxon>
        <taxon>Pseudomonadota</taxon>
        <taxon>Alphaproteobacteria</taxon>
        <taxon>Hyphomicrobiales</taxon>
        <taxon>Rhizobiaceae</taxon>
        <taxon>Hoeflea</taxon>
    </lineage>
</organism>
<dbReference type="STRING" id="1480615.AWJ14_12745"/>
<dbReference type="GO" id="GO:0005886">
    <property type="term" value="C:plasma membrane"/>
    <property type="evidence" value="ECO:0007669"/>
    <property type="project" value="UniProtKB-SubCell"/>
</dbReference>
<evidence type="ECO:0000256" key="1">
    <source>
        <dbReference type="ARBA" id="ARBA00004651"/>
    </source>
</evidence>
<evidence type="ECO:0000313" key="9">
    <source>
        <dbReference type="EMBL" id="OCW56073.1"/>
    </source>
</evidence>
<evidence type="ECO:0000256" key="2">
    <source>
        <dbReference type="ARBA" id="ARBA00022448"/>
    </source>
</evidence>
<evidence type="ECO:0000259" key="8">
    <source>
        <dbReference type="PROSITE" id="PS50928"/>
    </source>
</evidence>
<reference evidence="9 10" key="1">
    <citation type="submission" date="2015-12" db="EMBL/GenBank/DDBJ databases">
        <authorList>
            <person name="Shamseldin A."/>
            <person name="Moawad H."/>
            <person name="Abd El-Rahim W.M."/>
            <person name="Sadowsky M.J."/>
        </authorList>
    </citation>
    <scope>NUCLEOTIDE SEQUENCE [LARGE SCALE GENOMIC DNA]</scope>
    <source>
        <strain evidence="9 10">JC234</strain>
    </source>
</reference>
<keyword evidence="3" id="KW-1003">Cell membrane</keyword>
<dbReference type="InterPro" id="IPR000515">
    <property type="entry name" value="MetI-like"/>
</dbReference>
<evidence type="ECO:0000256" key="5">
    <source>
        <dbReference type="ARBA" id="ARBA00022989"/>
    </source>
</evidence>
<protein>
    <submittedName>
        <fullName evidence="9">ABC transporter permease</fullName>
    </submittedName>
</protein>
<gene>
    <name evidence="9" type="ORF">AWJ14_12745</name>
</gene>
<comment type="subcellular location">
    <subcellularLocation>
        <location evidence="1">Cell membrane</location>
        <topology evidence="1">Multi-pass membrane protein</topology>
    </subcellularLocation>
</comment>
<feature type="transmembrane region" description="Helical" evidence="7">
    <location>
        <begin position="151"/>
        <end position="175"/>
    </location>
</feature>
<dbReference type="OrthoDB" id="7852521at2"/>
<keyword evidence="2" id="KW-0813">Transport</keyword>
<name>A0A1C1YRE1_9HYPH</name>
<keyword evidence="10" id="KW-1185">Reference proteome</keyword>
<proteinExistence type="predicted"/>
<feature type="transmembrane region" description="Helical" evidence="7">
    <location>
        <begin position="256"/>
        <end position="279"/>
    </location>
</feature>
<dbReference type="CDD" id="cd06261">
    <property type="entry name" value="TM_PBP2"/>
    <property type="match status" value="1"/>
</dbReference>
<evidence type="ECO:0000313" key="10">
    <source>
        <dbReference type="Proteomes" id="UP000094795"/>
    </source>
</evidence>
<feature type="transmembrane region" description="Helical" evidence="7">
    <location>
        <begin position="424"/>
        <end position="447"/>
    </location>
</feature>
<feature type="transmembrane region" description="Helical" evidence="7">
    <location>
        <begin position="356"/>
        <end position="383"/>
    </location>
</feature>
<evidence type="ECO:0000256" key="3">
    <source>
        <dbReference type="ARBA" id="ARBA00022475"/>
    </source>
</evidence>
<feature type="transmembrane region" description="Helical" evidence="7">
    <location>
        <begin position="309"/>
        <end position="336"/>
    </location>
</feature>
<dbReference type="InterPro" id="IPR035906">
    <property type="entry name" value="MetI-like_sf"/>
</dbReference>
<dbReference type="PROSITE" id="PS50928">
    <property type="entry name" value="ABC_TM1"/>
    <property type="match status" value="1"/>
</dbReference>
<dbReference type="RefSeq" id="WP_066183406.1">
    <property type="nucleotide sequence ID" value="NZ_LQZT01000048.1"/>
</dbReference>
<dbReference type="GO" id="GO:0055085">
    <property type="term" value="P:transmembrane transport"/>
    <property type="evidence" value="ECO:0007669"/>
    <property type="project" value="InterPro"/>
</dbReference>
<evidence type="ECO:0000256" key="6">
    <source>
        <dbReference type="ARBA" id="ARBA00023136"/>
    </source>
</evidence>
<dbReference type="AlphaFoldDB" id="A0A1C1YRE1"/>
<evidence type="ECO:0000256" key="7">
    <source>
        <dbReference type="SAM" id="Phobius"/>
    </source>
</evidence>
<dbReference type="PANTHER" id="PTHR30183:SF6">
    <property type="entry name" value="INNER MEMBRANE ABC TRANSPORTER PERMEASE PROTEIN YNJC"/>
    <property type="match status" value="1"/>
</dbReference>
<dbReference type="PANTHER" id="PTHR30183">
    <property type="entry name" value="MOLYBDENUM TRANSPORT SYSTEM PERMEASE PROTEIN MODB"/>
    <property type="match status" value="1"/>
</dbReference>
<feature type="transmembrane region" description="Helical" evidence="7">
    <location>
        <begin position="212"/>
        <end position="236"/>
    </location>
</feature>
<dbReference type="Proteomes" id="UP000094795">
    <property type="component" value="Unassembled WGS sequence"/>
</dbReference>
<keyword evidence="5 7" id="KW-1133">Transmembrane helix</keyword>